<name>A0ABR6BXY7_9PSEU</name>
<organism evidence="1 2">
    <name type="scientific">Kutzneria viridogrisea</name>
    <dbReference type="NCBI Taxonomy" id="47990"/>
    <lineage>
        <taxon>Bacteria</taxon>
        <taxon>Bacillati</taxon>
        <taxon>Actinomycetota</taxon>
        <taxon>Actinomycetes</taxon>
        <taxon>Pseudonocardiales</taxon>
        <taxon>Pseudonocardiaceae</taxon>
        <taxon>Kutzneria</taxon>
    </lineage>
</organism>
<gene>
    <name evidence="1" type="ORF">BC739_009018</name>
</gene>
<dbReference type="InterPro" id="IPR036102">
    <property type="entry name" value="OsmC/Ohrsf"/>
</dbReference>
<sequence length="166" mass="17944">MSLSAVIEGTHQAVTADRSKASVSFTTVNSLVPGSRTEVAVTARDHKFTVDEPAALGGEDLAANPVEYALAALGSCQVITYQFWAAKLGIRLDSVSVRVDGDLDLHGFFGFDEQTRAGFTEVRVHVDLGGPEEPARYQELREAVDRHCPVLDLFRNPTPLQTTLSS</sequence>
<accession>A0ABR6BXY7</accession>
<dbReference type="RefSeq" id="WP_182840458.1">
    <property type="nucleotide sequence ID" value="NZ_BAAABQ010000089.1"/>
</dbReference>
<protein>
    <submittedName>
        <fullName evidence="1">OsmC-like protein</fullName>
    </submittedName>
</protein>
<evidence type="ECO:0000313" key="1">
    <source>
        <dbReference type="EMBL" id="MBA8931766.1"/>
    </source>
</evidence>
<evidence type="ECO:0000313" key="2">
    <source>
        <dbReference type="Proteomes" id="UP000517916"/>
    </source>
</evidence>
<dbReference type="EMBL" id="JACJID010000009">
    <property type="protein sequence ID" value="MBA8931766.1"/>
    <property type="molecule type" value="Genomic_DNA"/>
</dbReference>
<dbReference type="Gene3D" id="3.30.300.20">
    <property type="match status" value="1"/>
</dbReference>
<proteinExistence type="predicted"/>
<dbReference type="InterPro" id="IPR015946">
    <property type="entry name" value="KH_dom-like_a/b"/>
</dbReference>
<dbReference type="InterPro" id="IPR003718">
    <property type="entry name" value="OsmC/Ohr_fam"/>
</dbReference>
<dbReference type="SUPFAM" id="SSF82784">
    <property type="entry name" value="OsmC-like"/>
    <property type="match status" value="1"/>
</dbReference>
<dbReference type="Pfam" id="PF02566">
    <property type="entry name" value="OsmC"/>
    <property type="match status" value="1"/>
</dbReference>
<dbReference type="PANTHER" id="PTHR35368">
    <property type="entry name" value="HYDROPEROXIDE REDUCTASE"/>
    <property type="match status" value="1"/>
</dbReference>
<reference evidence="1 2" key="1">
    <citation type="submission" date="2020-08" db="EMBL/GenBank/DDBJ databases">
        <title>Genomic Encyclopedia of Archaeal and Bacterial Type Strains, Phase II (KMG-II): from individual species to whole genera.</title>
        <authorList>
            <person name="Goeker M."/>
        </authorList>
    </citation>
    <scope>NUCLEOTIDE SEQUENCE [LARGE SCALE GENOMIC DNA]</scope>
    <source>
        <strain evidence="1 2">DSM 43850</strain>
    </source>
</reference>
<dbReference type="PANTHER" id="PTHR35368:SF1">
    <property type="entry name" value="HYDROPEROXIDE REDUCTASE"/>
    <property type="match status" value="1"/>
</dbReference>
<keyword evidence="2" id="KW-1185">Reference proteome</keyword>
<dbReference type="InterPro" id="IPR052924">
    <property type="entry name" value="OsmC/Ohr_hydroprdx_reductase"/>
</dbReference>
<dbReference type="Proteomes" id="UP000517916">
    <property type="component" value="Unassembled WGS sequence"/>
</dbReference>
<comment type="caution">
    <text evidence="1">The sequence shown here is derived from an EMBL/GenBank/DDBJ whole genome shotgun (WGS) entry which is preliminary data.</text>
</comment>